<gene>
    <name evidence="1" type="ORF">UFOPK3381_00544</name>
</gene>
<reference evidence="1" key="1">
    <citation type="submission" date="2020-05" db="EMBL/GenBank/DDBJ databases">
        <authorList>
            <person name="Chiriac C."/>
            <person name="Salcher M."/>
            <person name="Ghai R."/>
            <person name="Kavagutti S V."/>
        </authorList>
    </citation>
    <scope>NUCLEOTIDE SEQUENCE</scope>
</reference>
<evidence type="ECO:0000313" key="1">
    <source>
        <dbReference type="EMBL" id="CAB4866327.1"/>
    </source>
</evidence>
<name>A0A6J7D665_9ZZZZ</name>
<proteinExistence type="predicted"/>
<dbReference type="AlphaFoldDB" id="A0A6J7D665"/>
<protein>
    <submittedName>
        <fullName evidence="1">Unannotated protein</fullName>
    </submittedName>
</protein>
<dbReference type="EMBL" id="CAFBLN010000015">
    <property type="protein sequence ID" value="CAB4866327.1"/>
    <property type="molecule type" value="Genomic_DNA"/>
</dbReference>
<sequence length="125" mass="13173">MRRVLATIAVSTVLGLTFGSVVPAMASTDSLATKKKCDQSALAAYNAHQDATRAIVMAFKTVIDSAKVTYLAARQSGTASIRKTAKAKYEAALINAHLMRASALSALGKAPRPPQGCKENELHSQ</sequence>
<organism evidence="1">
    <name type="scientific">freshwater metagenome</name>
    <dbReference type="NCBI Taxonomy" id="449393"/>
    <lineage>
        <taxon>unclassified sequences</taxon>
        <taxon>metagenomes</taxon>
        <taxon>ecological metagenomes</taxon>
    </lineage>
</organism>
<accession>A0A6J7D665</accession>